<keyword evidence="3" id="KW-1185">Reference proteome</keyword>
<dbReference type="Proteomes" id="UP000198785">
    <property type="component" value="Unassembled WGS sequence"/>
</dbReference>
<dbReference type="STRING" id="683125.SAMN05660206_101143"/>
<organism evidence="2 3">
    <name type="scientific">Sphingobacterium wenxiniae</name>
    <dbReference type="NCBI Taxonomy" id="683125"/>
    <lineage>
        <taxon>Bacteria</taxon>
        <taxon>Pseudomonadati</taxon>
        <taxon>Bacteroidota</taxon>
        <taxon>Sphingobacteriia</taxon>
        <taxon>Sphingobacteriales</taxon>
        <taxon>Sphingobacteriaceae</taxon>
        <taxon>Sphingobacterium</taxon>
    </lineage>
</organism>
<dbReference type="GO" id="GO:0016052">
    <property type="term" value="P:carbohydrate catabolic process"/>
    <property type="evidence" value="ECO:0007669"/>
    <property type="project" value="InterPro"/>
</dbReference>
<evidence type="ECO:0000313" key="2">
    <source>
        <dbReference type="EMBL" id="SFS32281.1"/>
    </source>
</evidence>
<evidence type="ECO:0000259" key="1">
    <source>
        <dbReference type="Pfam" id="PF16011"/>
    </source>
</evidence>
<dbReference type="CDD" id="cd09620">
    <property type="entry name" value="CBM9_like_3"/>
    <property type="match status" value="1"/>
</dbReference>
<reference evidence="2 3" key="1">
    <citation type="submission" date="2016-10" db="EMBL/GenBank/DDBJ databases">
        <authorList>
            <person name="de Groot N.N."/>
        </authorList>
    </citation>
    <scope>NUCLEOTIDE SEQUENCE [LARGE SCALE GENOMIC DNA]</scope>
    <source>
        <strain evidence="2 3">DSM 22789</strain>
    </source>
</reference>
<dbReference type="EMBL" id="FOZZ01000001">
    <property type="protein sequence ID" value="SFS32281.1"/>
    <property type="molecule type" value="Genomic_DNA"/>
</dbReference>
<accession>A0A1I6NWG5</accession>
<dbReference type="InterPro" id="IPR010502">
    <property type="entry name" value="Carb-bd_dom_fam9"/>
</dbReference>
<protein>
    <submittedName>
        <fullName evidence="2">Carbohydrate-binding family 9</fullName>
    </submittedName>
</protein>
<name>A0A1I6NWG5_9SPHI</name>
<feature type="domain" description="Carbohydrate-binding" evidence="1">
    <location>
        <begin position="64"/>
        <end position="246"/>
    </location>
</feature>
<dbReference type="Pfam" id="PF16011">
    <property type="entry name" value="CBM9_2"/>
    <property type="match status" value="1"/>
</dbReference>
<proteinExistence type="predicted"/>
<dbReference type="AlphaFoldDB" id="A0A1I6NWG5"/>
<gene>
    <name evidence="2" type="ORF">SAMN05660206_101143</name>
</gene>
<dbReference type="GO" id="GO:0030246">
    <property type="term" value="F:carbohydrate binding"/>
    <property type="evidence" value="ECO:0007669"/>
    <property type="project" value="InterPro"/>
</dbReference>
<dbReference type="SUPFAM" id="SSF49344">
    <property type="entry name" value="CBD9-like"/>
    <property type="match status" value="1"/>
</dbReference>
<dbReference type="GO" id="GO:0004553">
    <property type="term" value="F:hydrolase activity, hydrolyzing O-glycosyl compounds"/>
    <property type="evidence" value="ECO:0007669"/>
    <property type="project" value="InterPro"/>
</dbReference>
<dbReference type="Gene3D" id="2.60.40.1190">
    <property type="match status" value="1"/>
</dbReference>
<sequence>MRGRMTKQSAFLPSSDCFVPRNDDNGGLFGQLHVITLNMKQLTVPKININTEHFDYYTLGQQLKNLPSHSISEVNWPADYPYCPSVKFQAAHNDTAIFLHYTVEEEFVKAQFVRPNESVWEDSCVEFFLSFDKQHYYNFEFNVLGTGLIGYGTEVKAERTRLSAEEILKVKTTTSVVNVESKKSWSIILVIPTELLGKEQLSGTKAYANFYKCGDGLPTPHFISWNRIEHPTPNFHLPTFFGEIQFQ</sequence>
<evidence type="ECO:0000313" key="3">
    <source>
        <dbReference type="Proteomes" id="UP000198785"/>
    </source>
</evidence>